<sequence>MEGLRFWRACAGGGFVMKKTQWWFTVVRELQVRAWCMLVAARGIGEDGGCCPCECSHDVVVVAGRMEKTKMSRTTNAVEVTGFPTRARRATIFQRVQRWPDMVVATMKVAVAKCGGCEVGWCGRERMRD</sequence>
<accession>A0A4D6LCB4</accession>
<reference evidence="1 2" key="1">
    <citation type="submission" date="2019-04" db="EMBL/GenBank/DDBJ databases">
        <title>An improved genome assembly and genetic linkage map for asparagus bean, Vigna unguiculata ssp. sesquipedialis.</title>
        <authorList>
            <person name="Xia Q."/>
            <person name="Zhang R."/>
            <person name="Dong Y."/>
        </authorList>
    </citation>
    <scope>NUCLEOTIDE SEQUENCE [LARGE SCALE GENOMIC DNA]</scope>
    <source>
        <tissue evidence="1">Leaf</tissue>
    </source>
</reference>
<gene>
    <name evidence="1" type="ORF">DEO72_LG3g733</name>
</gene>
<proteinExistence type="predicted"/>
<keyword evidence="2" id="KW-1185">Reference proteome</keyword>
<organism evidence="1 2">
    <name type="scientific">Vigna unguiculata</name>
    <name type="common">Cowpea</name>
    <dbReference type="NCBI Taxonomy" id="3917"/>
    <lineage>
        <taxon>Eukaryota</taxon>
        <taxon>Viridiplantae</taxon>
        <taxon>Streptophyta</taxon>
        <taxon>Embryophyta</taxon>
        <taxon>Tracheophyta</taxon>
        <taxon>Spermatophyta</taxon>
        <taxon>Magnoliopsida</taxon>
        <taxon>eudicotyledons</taxon>
        <taxon>Gunneridae</taxon>
        <taxon>Pentapetalae</taxon>
        <taxon>rosids</taxon>
        <taxon>fabids</taxon>
        <taxon>Fabales</taxon>
        <taxon>Fabaceae</taxon>
        <taxon>Papilionoideae</taxon>
        <taxon>50 kb inversion clade</taxon>
        <taxon>NPAAA clade</taxon>
        <taxon>indigoferoid/millettioid clade</taxon>
        <taxon>Phaseoleae</taxon>
        <taxon>Vigna</taxon>
    </lineage>
</organism>
<evidence type="ECO:0000313" key="2">
    <source>
        <dbReference type="Proteomes" id="UP000501690"/>
    </source>
</evidence>
<dbReference type="Proteomes" id="UP000501690">
    <property type="component" value="Linkage Group LG3"/>
</dbReference>
<evidence type="ECO:0000313" key="1">
    <source>
        <dbReference type="EMBL" id="QCD86212.1"/>
    </source>
</evidence>
<dbReference type="EMBL" id="CP039347">
    <property type="protein sequence ID" value="QCD86212.1"/>
    <property type="molecule type" value="Genomic_DNA"/>
</dbReference>
<dbReference type="AlphaFoldDB" id="A0A4D6LCB4"/>
<protein>
    <submittedName>
        <fullName evidence="1">Uncharacterized protein</fullName>
    </submittedName>
</protein>
<name>A0A4D6LCB4_VIGUN</name>